<organism evidence="1 2">
    <name type="scientific">Bombilactobacillus mellifer</name>
    <dbReference type="NCBI Taxonomy" id="1218492"/>
    <lineage>
        <taxon>Bacteria</taxon>
        <taxon>Bacillati</taxon>
        <taxon>Bacillota</taxon>
        <taxon>Bacilli</taxon>
        <taxon>Lactobacillales</taxon>
        <taxon>Lactobacillaceae</taxon>
        <taxon>Bombilactobacillus</taxon>
    </lineage>
</organism>
<geneLocation type="plasmid" evidence="1">
    <name>pBin4p1</name>
</geneLocation>
<dbReference type="EMBL" id="JXJQ01000021">
    <property type="protein sequence ID" value="KJY59749.1"/>
    <property type="molecule type" value="Genomic_DNA"/>
</dbReference>
<accession>A0A0F4LNB0</accession>
<name>A0A0F4LNB0_9LACO</name>
<proteinExistence type="predicted"/>
<protein>
    <submittedName>
        <fullName evidence="1">Uncharacterized protein</fullName>
    </submittedName>
</protein>
<keyword evidence="2" id="KW-1185">Reference proteome</keyword>
<reference evidence="1 2" key="1">
    <citation type="submission" date="2015-01" db="EMBL/GenBank/DDBJ databases">
        <title>Comparative genomics of the lactic acid bacteria isolated from the honey bee gut.</title>
        <authorList>
            <person name="Ellegaard K.M."/>
            <person name="Tamarit D."/>
            <person name="Javelind E."/>
            <person name="Olofsson T."/>
            <person name="Andersson S.G."/>
            <person name="Vasquez A."/>
        </authorList>
    </citation>
    <scope>NUCLEOTIDE SEQUENCE [LARGE SCALE GENOMIC DNA]</scope>
    <source>
        <strain evidence="1 2">Bin4</strain>
        <plasmid evidence="1">pBin4p1</plasmid>
    </source>
</reference>
<dbReference type="Proteomes" id="UP000033558">
    <property type="component" value="Unassembled WGS sequence"/>
</dbReference>
<dbReference type="AlphaFoldDB" id="A0A0F4LNB0"/>
<gene>
    <name evidence="1" type="ORF">JG30_12450</name>
</gene>
<dbReference type="RefSeq" id="WP_052725279.1">
    <property type="nucleotide sequence ID" value="NZ_JBHSZT010000002.1"/>
</dbReference>
<sequence>MDDCWEVLKKLYLNNNKTLSLPSKDRSVKLLTSLKMIAAVSKYSVVYGPEDLENPYFYYVLQPLSEEYIKERLAKESK</sequence>
<evidence type="ECO:0000313" key="1">
    <source>
        <dbReference type="EMBL" id="KJY59749.1"/>
    </source>
</evidence>
<comment type="caution">
    <text evidence="1">The sequence shown here is derived from an EMBL/GenBank/DDBJ whole genome shotgun (WGS) entry which is preliminary data.</text>
</comment>
<dbReference type="HOGENOM" id="CLU_2617585_0_0_9"/>
<keyword evidence="1" id="KW-0614">Plasmid</keyword>
<dbReference type="PATRIC" id="fig|1218492.5.peg.36"/>
<evidence type="ECO:0000313" key="2">
    <source>
        <dbReference type="Proteomes" id="UP000033558"/>
    </source>
</evidence>